<feature type="chain" id="PRO_5003472992" description="RxLR effector protein" evidence="2">
    <location>
        <begin position="21"/>
        <end position="295"/>
    </location>
</feature>
<feature type="transmembrane region" description="Helical" evidence="1">
    <location>
        <begin position="273"/>
        <end position="294"/>
    </location>
</feature>
<name>G5A674_PHYSP</name>
<dbReference type="EMBL" id="JH159160">
    <property type="protein sequence ID" value="EGZ08829.1"/>
    <property type="molecule type" value="Genomic_DNA"/>
</dbReference>
<organism evidence="3 4">
    <name type="scientific">Phytophthora sojae (strain P6497)</name>
    <name type="common">Soybean stem and root rot agent</name>
    <name type="synonym">Phytophthora megasperma f. sp. glycines</name>
    <dbReference type="NCBI Taxonomy" id="1094619"/>
    <lineage>
        <taxon>Eukaryota</taxon>
        <taxon>Sar</taxon>
        <taxon>Stramenopiles</taxon>
        <taxon>Oomycota</taxon>
        <taxon>Peronosporomycetes</taxon>
        <taxon>Peronosporales</taxon>
        <taxon>Peronosporaceae</taxon>
        <taxon>Phytophthora</taxon>
    </lineage>
</organism>
<keyword evidence="1" id="KW-0812">Transmembrane</keyword>
<keyword evidence="1" id="KW-0472">Membrane</keyword>
<evidence type="ECO:0008006" key="5">
    <source>
        <dbReference type="Google" id="ProtNLM"/>
    </source>
</evidence>
<feature type="signal peptide" evidence="2">
    <location>
        <begin position="1"/>
        <end position="20"/>
    </location>
</feature>
<evidence type="ECO:0000256" key="1">
    <source>
        <dbReference type="SAM" id="Phobius"/>
    </source>
</evidence>
<dbReference type="OMA" id="WKTEWAK"/>
<protein>
    <recommendedName>
        <fullName evidence="5">RxLR effector protein</fullName>
    </recommendedName>
</protein>
<keyword evidence="1" id="KW-1133">Transmembrane helix</keyword>
<gene>
    <name evidence="3" type="ORF">PHYSODRAFT_355885</name>
</gene>
<dbReference type="GeneID" id="20649883"/>
<accession>G5A674</accession>
<dbReference type="RefSeq" id="XP_009535462.1">
    <property type="nucleotide sequence ID" value="XM_009537167.1"/>
</dbReference>
<reference evidence="3 4" key="1">
    <citation type="journal article" date="2006" name="Science">
        <title>Phytophthora genome sequences uncover evolutionary origins and mechanisms of pathogenesis.</title>
        <authorList>
            <person name="Tyler B.M."/>
            <person name="Tripathy S."/>
            <person name="Zhang X."/>
            <person name="Dehal P."/>
            <person name="Jiang R.H."/>
            <person name="Aerts A."/>
            <person name="Arredondo F.D."/>
            <person name="Baxter L."/>
            <person name="Bensasson D."/>
            <person name="Beynon J.L."/>
            <person name="Chapman J."/>
            <person name="Damasceno C.M."/>
            <person name="Dorrance A.E."/>
            <person name="Dou D."/>
            <person name="Dickerman A.W."/>
            <person name="Dubchak I.L."/>
            <person name="Garbelotto M."/>
            <person name="Gijzen M."/>
            <person name="Gordon S.G."/>
            <person name="Govers F."/>
            <person name="Grunwald N.J."/>
            <person name="Huang W."/>
            <person name="Ivors K.L."/>
            <person name="Jones R.W."/>
            <person name="Kamoun S."/>
            <person name="Krampis K."/>
            <person name="Lamour K.H."/>
            <person name="Lee M.K."/>
            <person name="McDonald W.H."/>
            <person name="Medina M."/>
            <person name="Meijer H.J."/>
            <person name="Nordberg E.K."/>
            <person name="Maclean D.J."/>
            <person name="Ospina-Giraldo M.D."/>
            <person name="Morris P.F."/>
            <person name="Phuntumart V."/>
            <person name="Putnam N.H."/>
            <person name="Rash S."/>
            <person name="Rose J.K."/>
            <person name="Sakihama Y."/>
            <person name="Salamov A.A."/>
            <person name="Savidor A."/>
            <person name="Scheuring C.F."/>
            <person name="Smith B.M."/>
            <person name="Sobral B.W."/>
            <person name="Terry A."/>
            <person name="Torto-Alalibo T.A."/>
            <person name="Win J."/>
            <person name="Xu Z."/>
            <person name="Zhang H."/>
            <person name="Grigoriev I.V."/>
            <person name="Rokhsar D.S."/>
            <person name="Boore J.L."/>
        </authorList>
    </citation>
    <scope>NUCLEOTIDE SEQUENCE [LARGE SCALE GENOMIC DNA]</scope>
    <source>
        <strain evidence="3 4">P6497</strain>
    </source>
</reference>
<keyword evidence="4" id="KW-1185">Reference proteome</keyword>
<dbReference type="InParanoid" id="G5A674"/>
<keyword evidence="2" id="KW-0732">Signal</keyword>
<dbReference type="Proteomes" id="UP000002640">
    <property type="component" value="Unassembled WGS sequence"/>
</dbReference>
<dbReference type="KEGG" id="psoj:PHYSODRAFT_355885"/>
<dbReference type="AlphaFoldDB" id="G5A674"/>
<sequence>MRLSLFLVLVVATFAVLVSAEKTTTARRLKRADDLTAHEEERNILATTVSGLASGAEKFLSPALLAKLPNALRKNPAAVNKVDDAAAGAVVAADKVADPAVIATVKDALKKDPAALNKVDDAAAGAVDKVADPAVIAKVEDALKKDPAALNKVDDAAAGAVDKVADPGVIAKIEDALKKNPAALNNVDDAAAGATGAATGARKIWDKLADTALSGGRLKKVDTTTSQWKTEWAKLKGNPQFAGITEAQAVKMTEAAAKEVVKNPSKWRHFKKFLEIAFGAVLTGVIVAGFNSMVS</sequence>
<proteinExistence type="predicted"/>
<evidence type="ECO:0000313" key="3">
    <source>
        <dbReference type="EMBL" id="EGZ08829.1"/>
    </source>
</evidence>
<evidence type="ECO:0000313" key="4">
    <source>
        <dbReference type="Proteomes" id="UP000002640"/>
    </source>
</evidence>
<evidence type="ECO:0000256" key="2">
    <source>
        <dbReference type="SAM" id="SignalP"/>
    </source>
</evidence>